<reference evidence="3" key="1">
    <citation type="journal article" date="2011" name="PLoS Genet.">
        <title>Genomic analysis of the necrotrophic fungal pathogens Sclerotinia sclerotiorum and Botrytis cinerea.</title>
        <authorList>
            <person name="Amselem J."/>
            <person name="Cuomo C.A."/>
            <person name="van Kan J.A."/>
            <person name="Viaud M."/>
            <person name="Benito E.P."/>
            <person name="Couloux A."/>
            <person name="Coutinho P.M."/>
            <person name="de Vries R.P."/>
            <person name="Dyer P.S."/>
            <person name="Fillinger S."/>
            <person name="Fournier E."/>
            <person name="Gout L."/>
            <person name="Hahn M."/>
            <person name="Kohn L."/>
            <person name="Lapalu N."/>
            <person name="Plummer K.M."/>
            <person name="Pradier J.M."/>
            <person name="Quevillon E."/>
            <person name="Sharon A."/>
            <person name="Simon A."/>
            <person name="ten Have A."/>
            <person name="Tudzynski B."/>
            <person name="Tudzynski P."/>
            <person name="Wincker P."/>
            <person name="Andrew M."/>
            <person name="Anthouard V."/>
            <person name="Beever R.E."/>
            <person name="Beffa R."/>
            <person name="Benoit I."/>
            <person name="Bouzid O."/>
            <person name="Brault B."/>
            <person name="Chen Z."/>
            <person name="Choquer M."/>
            <person name="Collemare J."/>
            <person name="Cotton P."/>
            <person name="Danchin E.G."/>
            <person name="Da Silva C."/>
            <person name="Gautier A."/>
            <person name="Giraud C."/>
            <person name="Giraud T."/>
            <person name="Gonzalez C."/>
            <person name="Grossetete S."/>
            <person name="Guldener U."/>
            <person name="Henrissat B."/>
            <person name="Howlett B.J."/>
            <person name="Kodira C."/>
            <person name="Kretschmer M."/>
            <person name="Lappartient A."/>
            <person name="Leroch M."/>
            <person name="Levis C."/>
            <person name="Mauceli E."/>
            <person name="Neuveglise C."/>
            <person name="Oeser B."/>
            <person name="Pearson M."/>
            <person name="Poulain J."/>
            <person name="Poussereau N."/>
            <person name="Quesneville H."/>
            <person name="Rascle C."/>
            <person name="Schumacher J."/>
            <person name="Segurens B."/>
            <person name="Sexton A."/>
            <person name="Silva E."/>
            <person name="Sirven C."/>
            <person name="Soanes D.M."/>
            <person name="Talbot N.J."/>
            <person name="Templeton M."/>
            <person name="Yandava C."/>
            <person name="Yarden O."/>
            <person name="Zeng Q."/>
            <person name="Rollins J.A."/>
            <person name="Lebrun M.H."/>
            <person name="Dickman M."/>
        </authorList>
    </citation>
    <scope>NUCLEOTIDE SEQUENCE [LARGE SCALE GENOMIC DNA]</scope>
    <source>
        <strain evidence="3">T4</strain>
    </source>
</reference>
<gene>
    <name evidence="2" type="ORF">BofuT4_uP140090.1</name>
</gene>
<evidence type="ECO:0000256" key="1">
    <source>
        <dbReference type="SAM" id="MobiDB-lite"/>
    </source>
</evidence>
<dbReference type="InParanoid" id="G2YYP9"/>
<dbReference type="Proteomes" id="UP000008177">
    <property type="component" value="Unplaced contigs"/>
</dbReference>
<proteinExistence type="predicted"/>
<sequence length="54" mass="6185">MQQRSTGGKRGFDTAIQETEERSDSVQKKRLSQSLDVEPRVLERASGQIERHID</sequence>
<name>G2YYP9_BOTF4</name>
<dbReference type="HOGENOM" id="CLU_3050117_0_0_1"/>
<feature type="region of interest" description="Disordered" evidence="1">
    <location>
        <begin position="1"/>
        <end position="54"/>
    </location>
</feature>
<feature type="compositionally biased region" description="Basic and acidic residues" evidence="1">
    <location>
        <begin position="37"/>
        <end position="54"/>
    </location>
</feature>
<organism evidence="2 3">
    <name type="scientific">Botryotinia fuckeliana (strain T4)</name>
    <name type="common">Noble rot fungus</name>
    <name type="synonym">Botrytis cinerea</name>
    <dbReference type="NCBI Taxonomy" id="999810"/>
    <lineage>
        <taxon>Eukaryota</taxon>
        <taxon>Fungi</taxon>
        <taxon>Dikarya</taxon>
        <taxon>Ascomycota</taxon>
        <taxon>Pezizomycotina</taxon>
        <taxon>Leotiomycetes</taxon>
        <taxon>Helotiales</taxon>
        <taxon>Sclerotiniaceae</taxon>
        <taxon>Botrytis</taxon>
    </lineage>
</organism>
<dbReference type="EMBL" id="FQ790362">
    <property type="protein sequence ID" value="CCD56747.1"/>
    <property type="molecule type" value="Genomic_DNA"/>
</dbReference>
<evidence type="ECO:0000313" key="3">
    <source>
        <dbReference type="Proteomes" id="UP000008177"/>
    </source>
</evidence>
<dbReference type="AlphaFoldDB" id="G2YYP9"/>
<accession>G2YYP9</accession>
<protein>
    <submittedName>
        <fullName evidence="2">Uncharacterized protein</fullName>
    </submittedName>
</protein>
<evidence type="ECO:0000313" key="2">
    <source>
        <dbReference type="EMBL" id="CCD56747.1"/>
    </source>
</evidence>